<organism evidence="1 2">
    <name type="scientific">Gaetbulibacter aquiaggeris</name>
    <dbReference type="NCBI Taxonomy" id="1735373"/>
    <lineage>
        <taxon>Bacteria</taxon>
        <taxon>Pseudomonadati</taxon>
        <taxon>Bacteroidota</taxon>
        <taxon>Flavobacteriia</taxon>
        <taxon>Flavobacteriales</taxon>
        <taxon>Flavobacteriaceae</taxon>
        <taxon>Gaetbulibacter</taxon>
    </lineage>
</organism>
<evidence type="ECO:0000313" key="2">
    <source>
        <dbReference type="Proteomes" id="UP001610104"/>
    </source>
</evidence>
<name>A0ABW7MK66_9FLAO</name>
<keyword evidence="2" id="KW-1185">Reference proteome</keyword>
<dbReference type="Proteomes" id="UP001610104">
    <property type="component" value="Unassembled WGS sequence"/>
</dbReference>
<dbReference type="EMBL" id="JBAWKC010000001">
    <property type="protein sequence ID" value="MFH6767215.1"/>
    <property type="molecule type" value="Genomic_DNA"/>
</dbReference>
<reference evidence="1 2" key="1">
    <citation type="submission" date="2024-02" db="EMBL/GenBank/DDBJ databases">
        <title>A Gaetbulibacter species isolated from tidal flats and genomic insights of their niches.</title>
        <authorList>
            <person name="Ye Y."/>
        </authorList>
    </citation>
    <scope>NUCLEOTIDE SEQUENCE [LARGE SCALE GENOMIC DNA]</scope>
    <source>
        <strain evidence="1 2">KEM-8</strain>
    </source>
</reference>
<dbReference type="RefSeq" id="WP_395436495.1">
    <property type="nucleotide sequence ID" value="NZ_JBAWKC010000001.1"/>
</dbReference>
<gene>
    <name evidence="1" type="ORF">V8G56_00585</name>
</gene>
<sequence>MELIKKDSNKGSVFQIEVAGKINTSVIDFMDDLGFRIKNKKGENTFVGWLPDQTALLGLLAGLTDLRCEIKCVRDLLK</sequence>
<comment type="caution">
    <text evidence="1">The sequence shown here is derived from an EMBL/GenBank/DDBJ whole genome shotgun (WGS) entry which is preliminary data.</text>
</comment>
<accession>A0ABW7MK66</accession>
<protein>
    <submittedName>
        <fullName evidence="1">Uncharacterized protein</fullName>
    </submittedName>
</protein>
<evidence type="ECO:0000313" key="1">
    <source>
        <dbReference type="EMBL" id="MFH6767215.1"/>
    </source>
</evidence>
<proteinExistence type="predicted"/>